<evidence type="ECO:0000256" key="4">
    <source>
        <dbReference type="ARBA" id="ARBA00022691"/>
    </source>
</evidence>
<dbReference type="InterPro" id="IPR002877">
    <property type="entry name" value="RNA_MeTrfase_FtsJ_dom"/>
</dbReference>
<name>A0A075GY02_9EURY</name>
<keyword evidence="2 7" id="KW-0489">Methyltransferase</keyword>
<accession>A0A075GY02</accession>
<sequence>MRDGDTVIDVGCHPGGWSQVAVEVTGYDGRVIGVDLEPCAPIDGAELVVGDITEKMTQDLILEMLDGQPIHSIVSDISPSLTGQYERDQAISIDLVCAVMDFSFPILNPGGSFVTKIFQGRGIEGVVEAAKVRFSKVQRYSPEASRNSSSETFLVCVNKLPRARGFGPKETVAEFVERTMVESGIITEGEDEAESAGKVGFRVHRSSREEE</sequence>
<evidence type="ECO:0000256" key="2">
    <source>
        <dbReference type="ARBA" id="ARBA00022603"/>
    </source>
</evidence>
<dbReference type="EC" id="2.1.1.166" evidence="7"/>
<dbReference type="InterPro" id="IPR029063">
    <property type="entry name" value="SAM-dependent_MTases_sf"/>
</dbReference>
<dbReference type="PANTHER" id="PTHR10920">
    <property type="entry name" value="RIBOSOMAL RNA METHYLTRANSFERASE"/>
    <property type="match status" value="1"/>
</dbReference>
<feature type="domain" description="Ribosomal RNA methyltransferase FtsJ" evidence="6">
    <location>
        <begin position="3"/>
        <end position="159"/>
    </location>
</feature>
<dbReference type="AlphaFoldDB" id="A0A075GY02"/>
<dbReference type="GO" id="GO:0008173">
    <property type="term" value="F:RNA methyltransferase activity"/>
    <property type="evidence" value="ECO:0007669"/>
    <property type="project" value="TreeGrafter"/>
</dbReference>
<evidence type="ECO:0000313" key="7">
    <source>
        <dbReference type="EMBL" id="AIF08704.1"/>
    </source>
</evidence>
<keyword evidence="4" id="KW-0949">S-adenosyl-L-methionine</keyword>
<protein>
    <submittedName>
        <fullName evidence="7">23S rRNA methyltransferase J (RlmE, rrmJ, ftsJ)</fullName>
        <ecNumber evidence="7">2.1.1.166</ecNumber>
    </submittedName>
</protein>
<dbReference type="CDD" id="cd02440">
    <property type="entry name" value="AdoMet_MTases"/>
    <property type="match status" value="1"/>
</dbReference>
<dbReference type="Pfam" id="PF01728">
    <property type="entry name" value="FtsJ"/>
    <property type="match status" value="1"/>
</dbReference>
<dbReference type="PANTHER" id="PTHR10920:SF13">
    <property type="entry name" value="PRE-RRNA 2'-O-RIBOSE RNA METHYLTRANSFERASE FTSJ3"/>
    <property type="match status" value="1"/>
</dbReference>
<dbReference type="EMBL" id="KF900839">
    <property type="protein sequence ID" value="AIF08704.1"/>
    <property type="molecule type" value="Genomic_DNA"/>
</dbReference>
<proteinExistence type="predicted"/>
<evidence type="ECO:0000259" key="6">
    <source>
        <dbReference type="Pfam" id="PF01728"/>
    </source>
</evidence>
<feature type="region of interest" description="Disordered" evidence="5">
    <location>
        <begin position="189"/>
        <end position="211"/>
    </location>
</feature>
<keyword evidence="3 7" id="KW-0808">Transferase</keyword>
<evidence type="ECO:0000256" key="5">
    <source>
        <dbReference type="SAM" id="MobiDB-lite"/>
    </source>
</evidence>
<evidence type="ECO:0000256" key="3">
    <source>
        <dbReference type="ARBA" id="ARBA00022679"/>
    </source>
</evidence>
<keyword evidence="1" id="KW-0698">rRNA processing</keyword>
<dbReference type="GO" id="GO:0006364">
    <property type="term" value="P:rRNA processing"/>
    <property type="evidence" value="ECO:0007669"/>
    <property type="project" value="UniProtKB-KW"/>
</dbReference>
<organism evidence="7">
    <name type="scientific">uncultured marine group II/III euryarchaeote KM3_31_G10</name>
    <dbReference type="NCBI Taxonomy" id="1456433"/>
    <lineage>
        <taxon>Archaea</taxon>
        <taxon>Methanobacteriati</taxon>
        <taxon>Methanobacteriota</taxon>
        <taxon>environmental samples</taxon>
    </lineage>
</organism>
<reference evidence="7" key="1">
    <citation type="journal article" date="2014" name="Genome Biol. Evol.">
        <title>Pangenome evidence for extensive interdomain horizontal transfer affecting lineage core and shell genes in uncultured planktonic thaumarchaeota and euryarchaeota.</title>
        <authorList>
            <person name="Deschamps P."/>
            <person name="Zivanovic Y."/>
            <person name="Moreira D."/>
            <person name="Rodriguez-Valera F."/>
            <person name="Lopez-Garcia P."/>
        </authorList>
    </citation>
    <scope>NUCLEOTIDE SEQUENCE</scope>
</reference>
<dbReference type="Gene3D" id="3.40.50.150">
    <property type="entry name" value="Vaccinia Virus protein VP39"/>
    <property type="match status" value="1"/>
</dbReference>
<evidence type="ECO:0000256" key="1">
    <source>
        <dbReference type="ARBA" id="ARBA00022552"/>
    </source>
</evidence>
<dbReference type="GO" id="GO:0001510">
    <property type="term" value="P:RNA methylation"/>
    <property type="evidence" value="ECO:0007669"/>
    <property type="project" value="TreeGrafter"/>
</dbReference>
<gene>
    <name evidence="7" type="primary">ftsJ</name>
    <name evidence="7" type="synonym">rlmE</name>
    <name evidence="7" type="synonym">rrmJ</name>
</gene>
<dbReference type="SUPFAM" id="SSF53335">
    <property type="entry name" value="S-adenosyl-L-methionine-dependent methyltransferases"/>
    <property type="match status" value="1"/>
</dbReference>
<dbReference type="InterPro" id="IPR050082">
    <property type="entry name" value="RNA_methyltr_RlmE"/>
</dbReference>